<evidence type="ECO:0000256" key="1">
    <source>
        <dbReference type="SAM" id="MobiDB-lite"/>
    </source>
</evidence>
<keyword evidence="3" id="KW-1185">Reference proteome</keyword>
<feature type="region of interest" description="Disordered" evidence="1">
    <location>
        <begin position="1"/>
        <end position="55"/>
    </location>
</feature>
<protein>
    <recommendedName>
        <fullName evidence="4">F-box domain-containing protein</fullName>
    </recommendedName>
</protein>
<dbReference type="Gene3D" id="1.20.1280.50">
    <property type="match status" value="1"/>
</dbReference>
<dbReference type="EMBL" id="JARJCM010000004">
    <property type="protein sequence ID" value="KAJ7045939.1"/>
    <property type="molecule type" value="Genomic_DNA"/>
</dbReference>
<evidence type="ECO:0008006" key="4">
    <source>
        <dbReference type="Google" id="ProtNLM"/>
    </source>
</evidence>
<name>A0AAD6XI01_9AGAR</name>
<dbReference type="Proteomes" id="UP001218188">
    <property type="component" value="Unassembled WGS sequence"/>
</dbReference>
<accession>A0AAD6XI01</accession>
<evidence type="ECO:0000313" key="3">
    <source>
        <dbReference type="Proteomes" id="UP001218188"/>
    </source>
</evidence>
<evidence type="ECO:0000313" key="2">
    <source>
        <dbReference type="EMBL" id="KAJ7045939.1"/>
    </source>
</evidence>
<sequence length="223" mass="24637">MVNQSGDQLKPIMPSGKTVETLRTKMKSSQSESSSPLPLSDSLAGNAERRPSAALPPSLPIPELWEHILGCVESDSDLRSCSLVCRALSPASQDLLFQGICFVQDDSGGPEPPPTWHRLRVIFQESPHLTCHVRRIEIFDEDALEFICSLDLPRLQQVEICCVRETHPDPSKIAAVQTLVSLPTVRRIVIGGYMRNPNLIPIILAEASHIVSLAFWVTYASDF</sequence>
<organism evidence="2 3">
    <name type="scientific">Mycena alexandri</name>
    <dbReference type="NCBI Taxonomy" id="1745969"/>
    <lineage>
        <taxon>Eukaryota</taxon>
        <taxon>Fungi</taxon>
        <taxon>Dikarya</taxon>
        <taxon>Basidiomycota</taxon>
        <taxon>Agaricomycotina</taxon>
        <taxon>Agaricomycetes</taxon>
        <taxon>Agaricomycetidae</taxon>
        <taxon>Agaricales</taxon>
        <taxon>Marasmiineae</taxon>
        <taxon>Mycenaceae</taxon>
        <taxon>Mycena</taxon>
    </lineage>
</organism>
<comment type="caution">
    <text evidence="2">The sequence shown here is derived from an EMBL/GenBank/DDBJ whole genome shotgun (WGS) entry which is preliminary data.</text>
</comment>
<reference evidence="2" key="1">
    <citation type="submission" date="2023-03" db="EMBL/GenBank/DDBJ databases">
        <title>Massive genome expansion in bonnet fungi (Mycena s.s.) driven by repeated elements and novel gene families across ecological guilds.</title>
        <authorList>
            <consortium name="Lawrence Berkeley National Laboratory"/>
            <person name="Harder C.B."/>
            <person name="Miyauchi S."/>
            <person name="Viragh M."/>
            <person name="Kuo A."/>
            <person name="Thoen E."/>
            <person name="Andreopoulos B."/>
            <person name="Lu D."/>
            <person name="Skrede I."/>
            <person name="Drula E."/>
            <person name="Henrissat B."/>
            <person name="Morin E."/>
            <person name="Kohler A."/>
            <person name="Barry K."/>
            <person name="LaButti K."/>
            <person name="Morin E."/>
            <person name="Salamov A."/>
            <person name="Lipzen A."/>
            <person name="Mereny Z."/>
            <person name="Hegedus B."/>
            <person name="Baldrian P."/>
            <person name="Stursova M."/>
            <person name="Weitz H."/>
            <person name="Taylor A."/>
            <person name="Grigoriev I.V."/>
            <person name="Nagy L.G."/>
            <person name="Martin F."/>
            <person name="Kauserud H."/>
        </authorList>
    </citation>
    <scope>NUCLEOTIDE SEQUENCE</scope>
    <source>
        <strain evidence="2">CBHHK200</strain>
    </source>
</reference>
<proteinExistence type="predicted"/>
<gene>
    <name evidence="2" type="ORF">C8F04DRAFT_454853</name>
</gene>
<dbReference type="AlphaFoldDB" id="A0AAD6XI01"/>
<feature type="compositionally biased region" description="Low complexity" evidence="1">
    <location>
        <begin position="28"/>
        <end position="43"/>
    </location>
</feature>